<keyword evidence="4 6" id="KW-0472">Membrane</keyword>
<dbReference type="Pfam" id="PF00003">
    <property type="entry name" value="7tm_3"/>
    <property type="match status" value="1"/>
</dbReference>
<evidence type="ECO:0000259" key="8">
    <source>
        <dbReference type="PROSITE" id="PS50259"/>
    </source>
</evidence>
<evidence type="ECO:0000256" key="3">
    <source>
        <dbReference type="ARBA" id="ARBA00022989"/>
    </source>
</evidence>
<sequence>MIIIYCFFILIIYRINEVQSTLLGDGTLVIGLFSIVDQTPANGGAGNLTPDEQGELMRYSKEWFEDNDYIFESHNVGESTLNLSQIVVDLMTNKKYFNEQPIEESADSKVAAFVVHLTAKLLNRLQMFLQGLQIPIFSLSSEIDFKHADYNVYYHFLYWMRGYDDLLNMAPNAYGEVIFFKEKQPKNHREFHKDFKYLLKRLRRLEISYRLYRYMLDVNAATTNIDLDKVVQLEANITRILNSSRCICNRRLILISNKEDLRVIYLALEKHNHAFDARVGFRWFYPNYKNQFNEKNERDSIFLRHYIHSIFTEIHKEYLDDFQLNGKLERLNILNDTFFRRNTKTRTFSPKCNCTCTGDSTSYLHNCPPGEVNTYKNLTNTHNSSEETYGYICSKCPNKDLYKPNSGNQSCKICPSDSKVNAERTKCIKIERKTIIKYVKFSNKSTISLLFFASLGIILCIAFAAIFIKYRETPIVTTSRFRTTLIHFAVFFVIFCVIPIAYIGKPNPFCCILRPIIIAILYNLNISILLSKSNKMLSAVSSKVKITKAEMRRERIGEIFFVIMNLVIGALIISIVNVSIPLEISKTSSQVGDITKIYLHCKTEIHLYASIGFTMVLKFLCFVQAFRCRHLPNILNEAWIIVYGSFIAMFLCAILLVVRFSKTTNNLEKEQITMNWILILNLVLFLVLYGWRTYWIVFQPHKNTREHFRAEMLRLMKEKAEKIGRKNAKAFYKK</sequence>
<feature type="transmembrane region" description="Helical" evidence="6">
    <location>
        <begin position="605"/>
        <end position="626"/>
    </location>
</feature>
<feature type="transmembrane region" description="Helical" evidence="6">
    <location>
        <begin position="559"/>
        <end position="580"/>
    </location>
</feature>
<keyword evidence="3 6" id="KW-1133">Transmembrane helix</keyword>
<evidence type="ECO:0000256" key="5">
    <source>
        <dbReference type="ARBA" id="ARBA00023180"/>
    </source>
</evidence>
<dbReference type="EnsemblMetazoa" id="CLYHEMT022281.1">
    <property type="protein sequence ID" value="CLYHEMP022281.1"/>
    <property type="gene ID" value="CLYHEMG022281"/>
</dbReference>
<comment type="subcellular location">
    <subcellularLocation>
        <location evidence="1">Membrane</location>
        <topology evidence="1">Multi-pass membrane protein</topology>
    </subcellularLocation>
</comment>
<keyword evidence="10" id="KW-1185">Reference proteome</keyword>
<feature type="transmembrane region" description="Helical" evidence="6">
    <location>
        <begin position="638"/>
        <end position="660"/>
    </location>
</feature>
<dbReference type="InterPro" id="IPR050726">
    <property type="entry name" value="mGluR"/>
</dbReference>
<feature type="transmembrane region" description="Helical" evidence="6">
    <location>
        <begin position="447"/>
        <end position="468"/>
    </location>
</feature>
<feature type="transmembrane region" description="Helical" evidence="6">
    <location>
        <begin position="480"/>
        <end position="500"/>
    </location>
</feature>
<dbReference type="GO" id="GO:0016020">
    <property type="term" value="C:membrane"/>
    <property type="evidence" value="ECO:0007669"/>
    <property type="project" value="UniProtKB-SubCell"/>
</dbReference>
<organism evidence="9 10">
    <name type="scientific">Clytia hemisphaerica</name>
    <dbReference type="NCBI Taxonomy" id="252671"/>
    <lineage>
        <taxon>Eukaryota</taxon>
        <taxon>Metazoa</taxon>
        <taxon>Cnidaria</taxon>
        <taxon>Hydrozoa</taxon>
        <taxon>Hydroidolina</taxon>
        <taxon>Leptothecata</taxon>
        <taxon>Obeliida</taxon>
        <taxon>Clytiidae</taxon>
        <taxon>Clytia</taxon>
    </lineage>
</organism>
<dbReference type="GO" id="GO:0004930">
    <property type="term" value="F:G protein-coupled receptor activity"/>
    <property type="evidence" value="ECO:0007669"/>
    <property type="project" value="InterPro"/>
</dbReference>
<dbReference type="PRINTS" id="PR00248">
    <property type="entry name" value="GPCRMGR"/>
</dbReference>
<feature type="signal peptide" evidence="7">
    <location>
        <begin position="1"/>
        <end position="20"/>
    </location>
</feature>
<evidence type="ECO:0000256" key="7">
    <source>
        <dbReference type="SAM" id="SignalP"/>
    </source>
</evidence>
<evidence type="ECO:0000313" key="10">
    <source>
        <dbReference type="Proteomes" id="UP000594262"/>
    </source>
</evidence>
<evidence type="ECO:0000256" key="2">
    <source>
        <dbReference type="ARBA" id="ARBA00022692"/>
    </source>
</evidence>
<keyword evidence="2 6" id="KW-0812">Transmembrane</keyword>
<evidence type="ECO:0000313" key="9">
    <source>
        <dbReference type="EnsemblMetazoa" id="CLYHEMP022281.1"/>
    </source>
</evidence>
<keyword evidence="5" id="KW-0325">Glycoprotein</keyword>
<protein>
    <recommendedName>
        <fullName evidence="8">G-protein coupled receptors family 3 profile domain-containing protein</fullName>
    </recommendedName>
</protein>
<dbReference type="AlphaFoldDB" id="A0A7M5XEY2"/>
<feature type="transmembrane region" description="Helical" evidence="6">
    <location>
        <begin position="672"/>
        <end position="691"/>
    </location>
</feature>
<dbReference type="InterPro" id="IPR017978">
    <property type="entry name" value="GPCR_3_C"/>
</dbReference>
<evidence type="ECO:0000256" key="6">
    <source>
        <dbReference type="SAM" id="Phobius"/>
    </source>
</evidence>
<dbReference type="PROSITE" id="PS50259">
    <property type="entry name" value="G_PROTEIN_RECEP_F3_4"/>
    <property type="match status" value="1"/>
</dbReference>
<name>A0A7M5XEY2_9CNID</name>
<dbReference type="InterPro" id="IPR000337">
    <property type="entry name" value="GPCR_3"/>
</dbReference>
<feature type="transmembrane region" description="Helical" evidence="6">
    <location>
        <begin position="512"/>
        <end position="530"/>
    </location>
</feature>
<accession>A0A7M5XEY2</accession>
<dbReference type="Proteomes" id="UP000594262">
    <property type="component" value="Unplaced"/>
</dbReference>
<dbReference type="PANTHER" id="PTHR24060">
    <property type="entry name" value="METABOTROPIC GLUTAMATE RECEPTOR"/>
    <property type="match status" value="1"/>
</dbReference>
<keyword evidence="7" id="KW-0732">Signal</keyword>
<evidence type="ECO:0000256" key="4">
    <source>
        <dbReference type="ARBA" id="ARBA00023136"/>
    </source>
</evidence>
<feature type="chain" id="PRO_5029511896" description="G-protein coupled receptors family 3 profile domain-containing protein" evidence="7">
    <location>
        <begin position="21"/>
        <end position="734"/>
    </location>
</feature>
<proteinExistence type="predicted"/>
<evidence type="ECO:0000256" key="1">
    <source>
        <dbReference type="ARBA" id="ARBA00004141"/>
    </source>
</evidence>
<feature type="domain" description="G-protein coupled receptors family 3 profile" evidence="8">
    <location>
        <begin position="445"/>
        <end position="712"/>
    </location>
</feature>
<reference evidence="9" key="1">
    <citation type="submission" date="2021-01" db="UniProtKB">
        <authorList>
            <consortium name="EnsemblMetazoa"/>
        </authorList>
    </citation>
    <scope>IDENTIFICATION</scope>
</reference>